<dbReference type="PATRIC" id="fig|742734.4.peg.4779"/>
<keyword evidence="4" id="KW-0249">Electron transport</keyword>
<evidence type="ECO:0000256" key="5">
    <source>
        <dbReference type="ARBA" id="ARBA00023004"/>
    </source>
</evidence>
<evidence type="ECO:0000259" key="6">
    <source>
        <dbReference type="Pfam" id="PF01880"/>
    </source>
</evidence>
<proteinExistence type="inferred from homology"/>
<keyword evidence="5" id="KW-0408">Iron</keyword>
<dbReference type="PANTHER" id="PTHR36541:SF1">
    <property type="entry name" value="SUPEROXIDE REDUCTASE-RELATED"/>
    <property type="match status" value="1"/>
</dbReference>
<dbReference type="PANTHER" id="PTHR36541">
    <property type="entry name" value="SUPEROXIDE REDUCTASE-RELATED"/>
    <property type="match status" value="1"/>
</dbReference>
<evidence type="ECO:0000313" key="7">
    <source>
        <dbReference type="EMBL" id="KMW16020.1"/>
    </source>
</evidence>
<dbReference type="SUPFAM" id="SSF49367">
    <property type="entry name" value="Superoxide reductase-like"/>
    <property type="match status" value="1"/>
</dbReference>
<dbReference type="Proteomes" id="UP000037392">
    <property type="component" value="Unassembled WGS sequence"/>
</dbReference>
<reference evidence="7 8" key="1">
    <citation type="submission" date="2011-04" db="EMBL/GenBank/DDBJ databases">
        <title>The Genome Sequence of Clostridium citroniae WAL-19142.</title>
        <authorList>
            <consortium name="The Broad Institute Genome Sequencing Platform"/>
            <person name="Earl A."/>
            <person name="Ward D."/>
            <person name="Feldgarden M."/>
            <person name="Gevers D."/>
            <person name="Warren Y.A."/>
            <person name="Tyrrell K.L."/>
            <person name="Citron D.M."/>
            <person name="Goldstein E.J."/>
            <person name="Daigneault M."/>
            <person name="Allen-Vercoe E."/>
            <person name="Young S.K."/>
            <person name="Zeng Q."/>
            <person name="Gargeya S."/>
            <person name="Fitzgerald M."/>
            <person name="Haas B."/>
            <person name="Abouelleil A."/>
            <person name="Alvarado L."/>
            <person name="Arachchi H.M."/>
            <person name="Berlin A."/>
            <person name="Brown A."/>
            <person name="Chapman S.B."/>
            <person name="Chen Z."/>
            <person name="Dunbar C."/>
            <person name="Freedman E."/>
            <person name="Gearin G."/>
            <person name="Gellesch M."/>
            <person name="Goldberg J."/>
            <person name="Griggs A."/>
            <person name="Gujja S."/>
            <person name="Heilman E.R."/>
            <person name="Heiman D."/>
            <person name="Howarth C."/>
            <person name="Larson L."/>
            <person name="Lui A."/>
            <person name="MacDonald P.J."/>
            <person name="Mehta T."/>
            <person name="Montmayeur A."/>
            <person name="Murphy C."/>
            <person name="Neiman D."/>
            <person name="Pearson M."/>
            <person name="Priest M."/>
            <person name="Roberts A."/>
            <person name="Saif S."/>
            <person name="Shea T."/>
            <person name="Shenoy N."/>
            <person name="Sisk P."/>
            <person name="Stolte C."/>
            <person name="Sykes S."/>
            <person name="White J."/>
            <person name="Yandava C."/>
            <person name="Wortman J."/>
            <person name="Nusbaum C."/>
            <person name="Birren B."/>
        </authorList>
    </citation>
    <scope>NUCLEOTIDE SEQUENCE [LARGE SCALE GENOMIC DNA]</scope>
    <source>
        <strain evidence="7 8">WAL-19142</strain>
    </source>
</reference>
<dbReference type="GO" id="GO:0005506">
    <property type="term" value="F:iron ion binding"/>
    <property type="evidence" value="ECO:0007669"/>
    <property type="project" value="InterPro"/>
</dbReference>
<keyword evidence="3" id="KW-0479">Metal-binding</keyword>
<evidence type="ECO:0000256" key="2">
    <source>
        <dbReference type="ARBA" id="ARBA00022448"/>
    </source>
</evidence>
<dbReference type="InterPro" id="IPR051233">
    <property type="entry name" value="Desulfoferrodoxin_SOR"/>
</dbReference>
<comment type="similarity">
    <text evidence="1">Belongs to the desulfoferrodoxin family.</text>
</comment>
<accession>A0A0J9EKE7</accession>
<organism evidence="7 8">
    <name type="scientific">[Clostridium] citroniae WAL-19142</name>
    <dbReference type="NCBI Taxonomy" id="742734"/>
    <lineage>
        <taxon>Bacteria</taxon>
        <taxon>Bacillati</taxon>
        <taxon>Bacillota</taxon>
        <taxon>Clostridia</taxon>
        <taxon>Lachnospirales</taxon>
        <taxon>Lachnospiraceae</taxon>
        <taxon>Enterocloster</taxon>
    </lineage>
</organism>
<keyword evidence="2" id="KW-0813">Transport</keyword>
<dbReference type="EMBL" id="ADLK01000032">
    <property type="protein sequence ID" value="KMW16020.1"/>
    <property type="molecule type" value="Genomic_DNA"/>
</dbReference>
<evidence type="ECO:0000256" key="4">
    <source>
        <dbReference type="ARBA" id="ARBA00022982"/>
    </source>
</evidence>
<dbReference type="Gene3D" id="2.60.40.730">
    <property type="entry name" value="SOR catalytic domain"/>
    <property type="match status" value="1"/>
</dbReference>
<feature type="domain" description="Desulfoferrodoxin ferrous iron-binding" evidence="6">
    <location>
        <begin position="48"/>
        <end position="132"/>
    </location>
</feature>
<dbReference type="Pfam" id="PF01880">
    <property type="entry name" value="Desulfoferrodox"/>
    <property type="match status" value="1"/>
</dbReference>
<comment type="caution">
    <text evidence="7">The sequence shown here is derived from an EMBL/GenBank/DDBJ whole genome shotgun (WGS) entry which is preliminary data.</text>
</comment>
<evidence type="ECO:0000256" key="1">
    <source>
        <dbReference type="ARBA" id="ARBA00005941"/>
    </source>
</evidence>
<dbReference type="InterPro" id="IPR002742">
    <property type="entry name" value="Desulfoferrodoxin_Fe-bd_dom"/>
</dbReference>
<dbReference type="InterPro" id="IPR036073">
    <property type="entry name" value="Desulfoferrodoxin_Fe-bd_dom_sf"/>
</dbReference>
<dbReference type="GO" id="GO:0016491">
    <property type="term" value="F:oxidoreductase activity"/>
    <property type="evidence" value="ECO:0007669"/>
    <property type="project" value="InterPro"/>
</dbReference>
<gene>
    <name evidence="7" type="ORF">HMPREF9470_04458</name>
</gene>
<protein>
    <recommendedName>
        <fullName evidence="6">Desulfoferrodoxin ferrous iron-binding domain-containing protein</fullName>
    </recommendedName>
</protein>
<dbReference type="AlphaFoldDB" id="A0A0J9EKE7"/>
<sequence length="134" mass="14489">MKAEIKTEPVFLTDKNHIVVLEALCGAPGAALPDTCKPFEVLEPGMTEGASEKHLPLVETDGLHVTVKVGEIFHPMGEDHSIGWVCLTTKAGCTMRVCLNSDCEPVAHFTLEQGDSPVAAYAYCNLHGLWKTNI</sequence>
<name>A0A0J9EKE7_9FIRM</name>
<evidence type="ECO:0000256" key="3">
    <source>
        <dbReference type="ARBA" id="ARBA00022723"/>
    </source>
</evidence>
<evidence type="ECO:0000313" key="8">
    <source>
        <dbReference type="Proteomes" id="UP000037392"/>
    </source>
</evidence>